<proteinExistence type="predicted"/>
<dbReference type="Gene3D" id="3.40.50.1110">
    <property type="entry name" value="SGNH hydrolase"/>
    <property type="match status" value="1"/>
</dbReference>
<reference evidence="5 6" key="1">
    <citation type="submission" date="2015-09" db="EMBL/GenBank/DDBJ databases">
        <authorList>
            <consortium name="Pathogen Informatics"/>
        </authorList>
    </citation>
    <scope>NUCLEOTIDE SEQUENCE [LARGE SCALE GENOMIC DNA]</scope>
    <source>
        <strain evidence="2 5">2789STDY5834880</strain>
        <strain evidence="3 6">2789STDY5834946</strain>
    </source>
</reference>
<dbReference type="GeneID" id="75113487"/>
<dbReference type="SUPFAM" id="SSF52266">
    <property type="entry name" value="SGNH hydrolase"/>
    <property type="match status" value="1"/>
</dbReference>
<dbReference type="Proteomes" id="UP000095657">
    <property type="component" value="Unassembled WGS sequence"/>
</dbReference>
<dbReference type="InterPro" id="IPR013830">
    <property type="entry name" value="SGNH_hydro"/>
</dbReference>
<dbReference type="Proteomes" id="UP000095725">
    <property type="component" value="Unassembled WGS sequence"/>
</dbReference>
<evidence type="ECO:0000313" key="5">
    <source>
        <dbReference type="Proteomes" id="UP000095657"/>
    </source>
</evidence>
<dbReference type="EMBL" id="CZBL01000021">
    <property type="protein sequence ID" value="CUQ51297.1"/>
    <property type="molecule type" value="Genomic_DNA"/>
</dbReference>
<organism evidence="2 5">
    <name type="scientific">Bacteroides caccae</name>
    <dbReference type="NCBI Taxonomy" id="47678"/>
    <lineage>
        <taxon>Bacteria</taxon>
        <taxon>Pseudomonadati</taxon>
        <taxon>Bacteroidota</taxon>
        <taxon>Bacteroidia</taxon>
        <taxon>Bacteroidales</taxon>
        <taxon>Bacteroidaceae</taxon>
        <taxon>Bacteroides</taxon>
    </lineage>
</organism>
<protein>
    <submittedName>
        <fullName evidence="4">GDSL-type esterase/lipase family protein</fullName>
    </submittedName>
    <submittedName>
        <fullName evidence="2">Lysophospholipase L1 and related esterases</fullName>
    </submittedName>
</protein>
<dbReference type="GO" id="GO:0016788">
    <property type="term" value="F:hydrolase activity, acting on ester bonds"/>
    <property type="evidence" value="ECO:0007669"/>
    <property type="project" value="UniProtKB-ARBA"/>
</dbReference>
<evidence type="ECO:0000313" key="3">
    <source>
        <dbReference type="EMBL" id="CUQ51297.1"/>
    </source>
</evidence>
<dbReference type="EMBL" id="CZAI01000002">
    <property type="protein sequence ID" value="CUO78697.1"/>
    <property type="molecule type" value="Genomic_DNA"/>
</dbReference>
<evidence type="ECO:0000259" key="1">
    <source>
        <dbReference type="Pfam" id="PF13472"/>
    </source>
</evidence>
<name>A0A174HZC7_9BACE</name>
<dbReference type="Pfam" id="PF13472">
    <property type="entry name" value="Lipase_GDSL_2"/>
    <property type="match status" value="1"/>
</dbReference>
<reference evidence="4" key="2">
    <citation type="submission" date="2023-07" db="EMBL/GenBank/DDBJ databases">
        <title>Whole Genome Sequencing of Colonoscopy isolates.</title>
        <authorList>
            <person name="Surve S.V."/>
            <person name="Valls R.A."/>
            <person name="Barrak K.E."/>
            <person name="Gardner T.B."/>
            <person name="O'Toole G.A."/>
        </authorList>
    </citation>
    <scope>NUCLEOTIDE SEQUENCE</scope>
    <source>
        <strain evidence="4">GP0119</strain>
    </source>
</reference>
<dbReference type="Proteomes" id="UP001170023">
    <property type="component" value="Unassembled WGS sequence"/>
</dbReference>
<evidence type="ECO:0000313" key="2">
    <source>
        <dbReference type="EMBL" id="CUO78697.1"/>
    </source>
</evidence>
<dbReference type="STRING" id="47678.ERS852494_00722"/>
<dbReference type="AlphaFoldDB" id="A0A174HZC7"/>
<dbReference type="RefSeq" id="WP_005677506.1">
    <property type="nucleotide sequence ID" value="NZ_CABMOQ010000005.1"/>
</dbReference>
<evidence type="ECO:0000313" key="4">
    <source>
        <dbReference type="EMBL" id="MDO6357664.1"/>
    </source>
</evidence>
<dbReference type="EMBL" id="JAUONL010000005">
    <property type="protein sequence ID" value="MDO6357664.1"/>
    <property type="molecule type" value="Genomic_DNA"/>
</dbReference>
<sequence length="183" mass="21126">MDKIEEKPKLAFVGNSHIAFWALNIYFPQWECLNYGVPGEGLAYVEAFDVDTSDCRVVIQFGSNDIYQLNDENVDGYVERYVKAVLAVPSRQTYLFCIFPRNDYDDYSTSVNKFICMLNQKIHRKLEGTDIIYLDVFDRLLQDGRLNPELTIDDLHLNGKGYSILSEALRRTLEQPLKQAPDL</sequence>
<gene>
    <name evidence="2" type="ORF">ERS852494_00722</name>
    <name evidence="3" type="ORF">ERS852558_04020</name>
    <name evidence="4" type="ORF">Q4469_08160</name>
</gene>
<dbReference type="InterPro" id="IPR036514">
    <property type="entry name" value="SGNH_hydro_sf"/>
</dbReference>
<feature type="domain" description="SGNH hydrolase-type esterase" evidence="1">
    <location>
        <begin position="35"/>
        <end position="163"/>
    </location>
</feature>
<evidence type="ECO:0000313" key="6">
    <source>
        <dbReference type="Proteomes" id="UP000095725"/>
    </source>
</evidence>
<accession>A0A174HZC7</accession>